<dbReference type="InterPro" id="IPR050879">
    <property type="entry name" value="Acyltransferase_3"/>
</dbReference>
<name>A0A926Z582_9CYAN</name>
<evidence type="ECO:0000259" key="2">
    <source>
        <dbReference type="Pfam" id="PF01757"/>
    </source>
</evidence>
<dbReference type="EMBL" id="JACJPY010000008">
    <property type="protein sequence ID" value="MBD2149332.1"/>
    <property type="molecule type" value="Genomic_DNA"/>
</dbReference>
<keyword evidence="1" id="KW-0812">Transmembrane</keyword>
<feature type="domain" description="Acyltransferase 3" evidence="2">
    <location>
        <begin position="10"/>
        <end position="208"/>
    </location>
</feature>
<keyword evidence="1" id="KW-0472">Membrane</keyword>
<keyword evidence="1" id="KW-1133">Transmembrane helix</keyword>
<comment type="caution">
    <text evidence="3">The sequence shown here is derived from an EMBL/GenBank/DDBJ whole genome shotgun (WGS) entry which is preliminary data.</text>
</comment>
<feature type="transmembrane region" description="Helical" evidence="1">
    <location>
        <begin position="95"/>
        <end position="114"/>
    </location>
</feature>
<reference evidence="3" key="2">
    <citation type="submission" date="2020-08" db="EMBL/GenBank/DDBJ databases">
        <authorList>
            <person name="Chen M."/>
            <person name="Teng W."/>
            <person name="Zhao L."/>
            <person name="Hu C."/>
            <person name="Zhou Y."/>
            <person name="Han B."/>
            <person name="Song L."/>
            <person name="Shu W."/>
        </authorList>
    </citation>
    <scope>NUCLEOTIDE SEQUENCE</scope>
    <source>
        <strain evidence="3">FACHB-1277</strain>
    </source>
</reference>
<dbReference type="Pfam" id="PF01757">
    <property type="entry name" value="Acyl_transf_3"/>
    <property type="match status" value="1"/>
</dbReference>
<dbReference type="GO" id="GO:0016747">
    <property type="term" value="F:acyltransferase activity, transferring groups other than amino-acyl groups"/>
    <property type="evidence" value="ECO:0007669"/>
    <property type="project" value="InterPro"/>
</dbReference>
<feature type="transmembrane region" description="Helical" evidence="1">
    <location>
        <begin position="167"/>
        <end position="187"/>
    </location>
</feature>
<feature type="transmembrane region" description="Helical" evidence="1">
    <location>
        <begin position="194"/>
        <end position="212"/>
    </location>
</feature>
<dbReference type="Proteomes" id="UP000631421">
    <property type="component" value="Unassembled WGS sequence"/>
</dbReference>
<keyword evidence="3" id="KW-0012">Acyltransferase</keyword>
<evidence type="ECO:0000313" key="3">
    <source>
        <dbReference type="EMBL" id="MBD2149332.1"/>
    </source>
</evidence>
<dbReference type="PANTHER" id="PTHR23028">
    <property type="entry name" value="ACETYLTRANSFERASE"/>
    <property type="match status" value="1"/>
</dbReference>
<accession>A0A926Z582</accession>
<dbReference type="RefSeq" id="WP_190349707.1">
    <property type="nucleotide sequence ID" value="NZ_JACJPY010000008.1"/>
</dbReference>
<protein>
    <submittedName>
        <fullName evidence="3">Acyltransferase</fullName>
    </submittedName>
</protein>
<evidence type="ECO:0000313" key="4">
    <source>
        <dbReference type="Proteomes" id="UP000631421"/>
    </source>
</evidence>
<proteinExistence type="predicted"/>
<dbReference type="AlphaFoldDB" id="A0A926Z582"/>
<feature type="transmembrane region" description="Helical" evidence="1">
    <location>
        <begin position="53"/>
        <end position="74"/>
    </location>
</feature>
<evidence type="ECO:0000256" key="1">
    <source>
        <dbReference type="SAM" id="Phobius"/>
    </source>
</evidence>
<dbReference type="InterPro" id="IPR002656">
    <property type="entry name" value="Acyl_transf_3_dom"/>
</dbReference>
<organism evidence="3 4">
    <name type="scientific">Pseudanabaena cinerea FACHB-1277</name>
    <dbReference type="NCBI Taxonomy" id="2949581"/>
    <lineage>
        <taxon>Bacteria</taxon>
        <taxon>Bacillati</taxon>
        <taxon>Cyanobacteriota</taxon>
        <taxon>Cyanophyceae</taxon>
        <taxon>Pseudanabaenales</taxon>
        <taxon>Pseudanabaenaceae</taxon>
        <taxon>Pseudanabaena</taxon>
        <taxon>Pseudanabaena cinerea</taxon>
    </lineage>
</organism>
<gene>
    <name evidence="3" type="ORF">H6F44_04220</name>
</gene>
<reference evidence="3" key="1">
    <citation type="journal article" date="2015" name="ISME J.">
        <title>Draft Genome Sequence of Streptomyces incarnatus NRRL8089, which Produces the Nucleoside Antibiotic Sinefungin.</title>
        <authorList>
            <person name="Oshima K."/>
            <person name="Hattori M."/>
            <person name="Shimizu H."/>
            <person name="Fukuda K."/>
            <person name="Nemoto M."/>
            <person name="Inagaki K."/>
            <person name="Tamura T."/>
        </authorList>
    </citation>
    <scope>NUCLEOTIDE SEQUENCE</scope>
    <source>
        <strain evidence="3">FACHB-1277</strain>
    </source>
</reference>
<keyword evidence="4" id="KW-1185">Reference proteome</keyword>
<keyword evidence="3" id="KW-0808">Transferase</keyword>
<sequence length="213" mass="24216">MKNTVGSAHLDLLRTVAAWQVCLHHLKNLFFVDYPIVQSKNLLVQAIYYFSRFGHQSVVIFFVMSGLFISSSVIKQNDEGKWSWANYLIARLSRLYIALVPALILGFGWDWLGIKLLGTANVYDGVTLSQTVVSHPVIERLDLVHFLGNLGFLQSFKVSPLGSNTPLWSLSYEFWYYILFPLMFLMIVKKGLTITRIIYAAAFVIVINFIGLT</sequence>